<dbReference type="AlphaFoldDB" id="D1AL03"/>
<organism evidence="1 2">
    <name type="scientific">Sebaldella termitidis (strain ATCC 33386 / NCTC 11300)</name>
    <dbReference type="NCBI Taxonomy" id="526218"/>
    <lineage>
        <taxon>Bacteria</taxon>
        <taxon>Fusobacteriati</taxon>
        <taxon>Fusobacteriota</taxon>
        <taxon>Fusobacteriia</taxon>
        <taxon>Fusobacteriales</taxon>
        <taxon>Leptotrichiaceae</taxon>
        <taxon>Sebaldella</taxon>
    </lineage>
</organism>
<evidence type="ECO:0000313" key="2">
    <source>
        <dbReference type="Proteomes" id="UP000000845"/>
    </source>
</evidence>
<dbReference type="STRING" id="526218.Sterm_0285"/>
<accession>D1AL03</accession>
<dbReference type="Proteomes" id="UP000000845">
    <property type="component" value="Chromosome"/>
</dbReference>
<reference evidence="1 2" key="2">
    <citation type="journal article" date="2010" name="Stand. Genomic Sci.">
        <title>Complete genome sequence of Sebaldella termitidis type strain (NCTC 11300).</title>
        <authorList>
            <person name="Harmon-Smith M."/>
            <person name="Celia L."/>
            <person name="Chertkov O."/>
            <person name="Lapidus A."/>
            <person name="Copeland A."/>
            <person name="Glavina Del Rio T."/>
            <person name="Nolan M."/>
            <person name="Lucas S."/>
            <person name="Tice H."/>
            <person name="Cheng J.F."/>
            <person name="Han C."/>
            <person name="Detter J.C."/>
            <person name="Bruce D."/>
            <person name="Goodwin L."/>
            <person name="Pitluck S."/>
            <person name="Pati A."/>
            <person name="Liolios K."/>
            <person name="Ivanova N."/>
            <person name="Mavromatis K."/>
            <person name="Mikhailova N."/>
            <person name="Chen A."/>
            <person name="Palaniappan K."/>
            <person name="Land M."/>
            <person name="Hauser L."/>
            <person name="Chang Y.J."/>
            <person name="Jeffries C.D."/>
            <person name="Brettin T."/>
            <person name="Goker M."/>
            <person name="Beck B."/>
            <person name="Bristow J."/>
            <person name="Eisen J.A."/>
            <person name="Markowitz V."/>
            <person name="Hugenholtz P."/>
            <person name="Kyrpides N.C."/>
            <person name="Klenk H.P."/>
            <person name="Chen F."/>
        </authorList>
    </citation>
    <scope>NUCLEOTIDE SEQUENCE [LARGE SCALE GENOMIC DNA]</scope>
    <source>
        <strain evidence="2">ATCC 33386 / NCTC 11300</strain>
    </source>
</reference>
<name>D1AL03_SEBTE</name>
<dbReference type="HOGENOM" id="CLU_1406753_0_0_0"/>
<keyword evidence="2" id="KW-1185">Reference proteome</keyword>
<sequence>MEMKRLKDLYKKIFSNNDPFNNVFNNYIEKKILIFPTEGYYLSKDQYDNLIKVLDFFLEKEIFISEIENGEESFENTVEYCFNHNRIELKTSYEEYLKIPVFLENILYSTTAKWGMMISHENHALLGGSSKFIQKFLENYNYLEDKEKFLRYWHYNKQNYNSDLNWQKEFFKYYDV</sequence>
<dbReference type="KEGG" id="str:Sterm_0285"/>
<dbReference type="EMBL" id="CP001739">
    <property type="protein sequence ID" value="ACZ07169.1"/>
    <property type="molecule type" value="Genomic_DNA"/>
</dbReference>
<dbReference type="eggNOG" id="ENOG5032P04">
    <property type="taxonomic scope" value="Bacteria"/>
</dbReference>
<proteinExistence type="predicted"/>
<reference evidence="2" key="1">
    <citation type="submission" date="2009-09" db="EMBL/GenBank/DDBJ databases">
        <title>The complete chromosome of Sebaldella termitidis ATCC 33386.</title>
        <authorList>
            <consortium name="US DOE Joint Genome Institute (JGI-PGF)"/>
            <person name="Lucas S."/>
            <person name="Copeland A."/>
            <person name="Lapidus A."/>
            <person name="Glavina del Rio T."/>
            <person name="Dalin E."/>
            <person name="Tice H."/>
            <person name="Bruce D."/>
            <person name="Goodwin L."/>
            <person name="Pitluck S."/>
            <person name="Kyrpides N."/>
            <person name="Mavromatis K."/>
            <person name="Ivanova N."/>
            <person name="Mikhailova N."/>
            <person name="Sims D."/>
            <person name="Meincke L."/>
            <person name="Brettin T."/>
            <person name="Detter J.C."/>
            <person name="Han C."/>
            <person name="Larimer F."/>
            <person name="Land M."/>
            <person name="Hauser L."/>
            <person name="Markowitz V."/>
            <person name="Cheng J.F."/>
            <person name="Hugenholtz P."/>
            <person name="Woyke T."/>
            <person name="Wu D."/>
            <person name="Eisen J.A."/>
        </authorList>
    </citation>
    <scope>NUCLEOTIDE SEQUENCE [LARGE SCALE GENOMIC DNA]</scope>
    <source>
        <strain evidence="2">ATCC 33386 / NCTC 11300</strain>
    </source>
</reference>
<protein>
    <submittedName>
        <fullName evidence="1">Uncharacterized protein</fullName>
    </submittedName>
</protein>
<evidence type="ECO:0000313" key="1">
    <source>
        <dbReference type="EMBL" id="ACZ07169.1"/>
    </source>
</evidence>
<dbReference type="RefSeq" id="WP_012859768.1">
    <property type="nucleotide sequence ID" value="NC_013517.1"/>
</dbReference>
<gene>
    <name evidence="1" type="ordered locus">Sterm_0285</name>
</gene>